<name>A0ABQ8YQB3_9EUKA</name>
<proteinExistence type="predicted"/>
<protein>
    <submittedName>
        <fullName evidence="1">Uncharacterized protein</fullName>
    </submittedName>
</protein>
<organism evidence="1 2">
    <name type="scientific">Anaeramoeba flamelloides</name>
    <dbReference type="NCBI Taxonomy" id="1746091"/>
    <lineage>
        <taxon>Eukaryota</taxon>
        <taxon>Metamonada</taxon>
        <taxon>Anaeramoebidae</taxon>
        <taxon>Anaeramoeba</taxon>
    </lineage>
</organism>
<evidence type="ECO:0000313" key="1">
    <source>
        <dbReference type="EMBL" id="KAJ6246802.1"/>
    </source>
</evidence>
<comment type="caution">
    <text evidence="1">The sequence shown here is derived from an EMBL/GenBank/DDBJ whole genome shotgun (WGS) entry which is preliminary data.</text>
</comment>
<dbReference type="Proteomes" id="UP001150062">
    <property type="component" value="Unassembled WGS sequence"/>
</dbReference>
<gene>
    <name evidence="1" type="ORF">M0813_02055</name>
</gene>
<keyword evidence="2" id="KW-1185">Reference proteome</keyword>
<accession>A0ABQ8YQB3</accession>
<reference evidence="1" key="1">
    <citation type="submission" date="2022-08" db="EMBL/GenBank/DDBJ databases">
        <title>Novel sulfate-reducing endosymbionts in the free-living metamonad Anaeramoeba.</title>
        <authorList>
            <person name="Jerlstrom-Hultqvist J."/>
            <person name="Cepicka I."/>
            <person name="Gallot-Lavallee L."/>
            <person name="Salas-Leiva D."/>
            <person name="Curtis B.A."/>
            <person name="Zahonova K."/>
            <person name="Pipaliya S."/>
            <person name="Dacks J."/>
            <person name="Roger A.J."/>
        </authorList>
    </citation>
    <scope>NUCLEOTIDE SEQUENCE</scope>
    <source>
        <strain evidence="1">Schooner1</strain>
    </source>
</reference>
<dbReference type="EMBL" id="JAOAOG010000131">
    <property type="protein sequence ID" value="KAJ6246802.1"/>
    <property type="molecule type" value="Genomic_DNA"/>
</dbReference>
<sequence>MKCSRNTFGCFFLTTPTGQADVPHPINYIKQKNPDNGLAILLNSRNTTTTTTNNNNNKNNNNDNININNINNNNINIINENIKENQLFNNKNKEISFEKTPNLNIENSLNEENNNEGSSSIGQMEEIQFIKIKIKKIL</sequence>
<evidence type="ECO:0000313" key="2">
    <source>
        <dbReference type="Proteomes" id="UP001150062"/>
    </source>
</evidence>